<dbReference type="GO" id="GO:1990234">
    <property type="term" value="C:transferase complex"/>
    <property type="evidence" value="ECO:0007669"/>
    <property type="project" value="UniProtKB-ARBA"/>
</dbReference>
<dbReference type="InterPro" id="IPR036322">
    <property type="entry name" value="WD40_repeat_dom_sf"/>
</dbReference>
<dbReference type="SUPFAM" id="SSF50978">
    <property type="entry name" value="WD40 repeat-like"/>
    <property type="match status" value="1"/>
</dbReference>
<feature type="coiled-coil region" evidence="4">
    <location>
        <begin position="177"/>
        <end position="204"/>
    </location>
</feature>
<dbReference type="AlphaFoldDB" id="A0A9P5NTY8"/>
<name>A0A9P5NTY8_GYMJU</name>
<feature type="region of interest" description="Disordered" evidence="5">
    <location>
        <begin position="48"/>
        <end position="129"/>
    </location>
</feature>
<feature type="compositionally biased region" description="Polar residues" evidence="5">
    <location>
        <begin position="71"/>
        <end position="93"/>
    </location>
</feature>
<evidence type="ECO:0000256" key="1">
    <source>
        <dbReference type="ARBA" id="ARBA00022574"/>
    </source>
</evidence>
<dbReference type="Pfam" id="PF00400">
    <property type="entry name" value="WD40"/>
    <property type="match status" value="3"/>
</dbReference>
<dbReference type="Gene3D" id="3.40.50.300">
    <property type="entry name" value="P-loop containing nucleotide triphosphate hydrolases"/>
    <property type="match status" value="1"/>
</dbReference>
<dbReference type="InterPro" id="IPR027417">
    <property type="entry name" value="P-loop_NTPase"/>
</dbReference>
<evidence type="ECO:0000256" key="2">
    <source>
        <dbReference type="ARBA" id="ARBA00022737"/>
    </source>
</evidence>
<dbReference type="PANTHER" id="PTHR22847:SF637">
    <property type="entry name" value="WD REPEAT DOMAIN 5B"/>
    <property type="match status" value="1"/>
</dbReference>
<feature type="compositionally biased region" description="Polar residues" evidence="5">
    <location>
        <begin position="48"/>
        <end position="63"/>
    </location>
</feature>
<evidence type="ECO:0000256" key="4">
    <source>
        <dbReference type="SAM" id="Coils"/>
    </source>
</evidence>
<dbReference type="CDD" id="cd00200">
    <property type="entry name" value="WD40"/>
    <property type="match status" value="1"/>
</dbReference>
<keyword evidence="8" id="KW-1185">Reference proteome</keyword>
<proteinExistence type="predicted"/>
<dbReference type="PRINTS" id="PR00320">
    <property type="entry name" value="GPROTEINBRPT"/>
</dbReference>
<keyword evidence="1 3" id="KW-0853">WD repeat</keyword>
<dbReference type="GO" id="GO:0005634">
    <property type="term" value="C:nucleus"/>
    <property type="evidence" value="ECO:0007669"/>
    <property type="project" value="TreeGrafter"/>
</dbReference>
<evidence type="ECO:0000259" key="6">
    <source>
        <dbReference type="Pfam" id="PF24883"/>
    </source>
</evidence>
<dbReference type="EMBL" id="JADNYJ010000023">
    <property type="protein sequence ID" value="KAF8905198.1"/>
    <property type="molecule type" value="Genomic_DNA"/>
</dbReference>
<dbReference type="PANTHER" id="PTHR22847">
    <property type="entry name" value="WD40 REPEAT PROTEIN"/>
    <property type="match status" value="1"/>
</dbReference>
<dbReference type="Proteomes" id="UP000724874">
    <property type="component" value="Unassembled WGS sequence"/>
</dbReference>
<keyword evidence="4" id="KW-0175">Coiled coil</keyword>
<dbReference type="PROSITE" id="PS50294">
    <property type="entry name" value="WD_REPEATS_REGION"/>
    <property type="match status" value="3"/>
</dbReference>
<feature type="compositionally biased region" description="Low complexity" evidence="5">
    <location>
        <begin position="101"/>
        <end position="112"/>
    </location>
</feature>
<dbReference type="InterPro" id="IPR019775">
    <property type="entry name" value="WD40_repeat_CS"/>
</dbReference>
<dbReference type="Pfam" id="PF24883">
    <property type="entry name" value="NPHP3_N"/>
    <property type="match status" value="1"/>
</dbReference>
<dbReference type="InterPro" id="IPR015943">
    <property type="entry name" value="WD40/YVTN_repeat-like_dom_sf"/>
</dbReference>
<feature type="repeat" description="WD" evidence="3">
    <location>
        <begin position="882"/>
        <end position="923"/>
    </location>
</feature>
<evidence type="ECO:0000313" key="8">
    <source>
        <dbReference type="Proteomes" id="UP000724874"/>
    </source>
</evidence>
<dbReference type="InterPro" id="IPR056884">
    <property type="entry name" value="NPHP3-like_N"/>
</dbReference>
<gene>
    <name evidence="7" type="ORF">CPB84DRAFT_1771846</name>
</gene>
<dbReference type="OrthoDB" id="3027122at2759"/>
<dbReference type="Gene3D" id="2.130.10.10">
    <property type="entry name" value="YVTN repeat-like/Quinoprotein amine dehydrogenase"/>
    <property type="match status" value="1"/>
</dbReference>
<feature type="domain" description="Nephrocystin 3-like N-terminal" evidence="6">
    <location>
        <begin position="341"/>
        <end position="499"/>
    </location>
</feature>
<accession>A0A9P5NTY8</accession>
<organism evidence="7 8">
    <name type="scientific">Gymnopilus junonius</name>
    <name type="common">Spectacular rustgill mushroom</name>
    <name type="synonym">Gymnopilus spectabilis subsp. junonius</name>
    <dbReference type="NCBI Taxonomy" id="109634"/>
    <lineage>
        <taxon>Eukaryota</taxon>
        <taxon>Fungi</taxon>
        <taxon>Dikarya</taxon>
        <taxon>Basidiomycota</taxon>
        <taxon>Agaricomycotina</taxon>
        <taxon>Agaricomycetes</taxon>
        <taxon>Agaricomycetidae</taxon>
        <taxon>Agaricales</taxon>
        <taxon>Agaricineae</taxon>
        <taxon>Hymenogastraceae</taxon>
        <taxon>Gymnopilus</taxon>
    </lineage>
</organism>
<dbReference type="InterPro" id="IPR020472">
    <property type="entry name" value="WD40_PAC1"/>
</dbReference>
<dbReference type="SMART" id="SM00320">
    <property type="entry name" value="WD40"/>
    <property type="match status" value="3"/>
</dbReference>
<dbReference type="PROSITE" id="PS50082">
    <property type="entry name" value="WD_REPEATS_2"/>
    <property type="match status" value="3"/>
</dbReference>
<reference evidence="7" key="1">
    <citation type="submission" date="2020-11" db="EMBL/GenBank/DDBJ databases">
        <authorList>
            <consortium name="DOE Joint Genome Institute"/>
            <person name="Ahrendt S."/>
            <person name="Riley R."/>
            <person name="Andreopoulos W."/>
            <person name="LaButti K."/>
            <person name="Pangilinan J."/>
            <person name="Ruiz-duenas F.J."/>
            <person name="Barrasa J.M."/>
            <person name="Sanchez-Garcia M."/>
            <person name="Camarero S."/>
            <person name="Miyauchi S."/>
            <person name="Serrano A."/>
            <person name="Linde D."/>
            <person name="Babiker R."/>
            <person name="Drula E."/>
            <person name="Ayuso-Fernandez I."/>
            <person name="Pacheco R."/>
            <person name="Padilla G."/>
            <person name="Ferreira P."/>
            <person name="Barriuso J."/>
            <person name="Kellner H."/>
            <person name="Castanera R."/>
            <person name="Alfaro M."/>
            <person name="Ramirez L."/>
            <person name="Pisabarro A.G."/>
            <person name="Kuo A."/>
            <person name="Tritt A."/>
            <person name="Lipzen A."/>
            <person name="He G."/>
            <person name="Yan M."/>
            <person name="Ng V."/>
            <person name="Cullen D."/>
            <person name="Martin F."/>
            <person name="Rosso M.-N."/>
            <person name="Henrissat B."/>
            <person name="Hibbett D."/>
            <person name="Martinez A.T."/>
            <person name="Grigoriev I.V."/>
        </authorList>
    </citation>
    <scope>NUCLEOTIDE SEQUENCE</scope>
    <source>
        <strain evidence="7">AH 44721</strain>
    </source>
</reference>
<dbReference type="PROSITE" id="PS00678">
    <property type="entry name" value="WD_REPEATS_1"/>
    <property type="match status" value="3"/>
</dbReference>
<comment type="caution">
    <text evidence="7">The sequence shown here is derived from an EMBL/GenBank/DDBJ whole genome shotgun (WGS) entry which is preliminary data.</text>
</comment>
<protein>
    <recommendedName>
        <fullName evidence="6">Nephrocystin 3-like N-terminal domain-containing protein</fullName>
    </recommendedName>
</protein>
<evidence type="ECO:0000313" key="7">
    <source>
        <dbReference type="EMBL" id="KAF8905198.1"/>
    </source>
</evidence>
<sequence length="1085" mass="121237">MKIFTATRDKFGYVLLVSQPTVMSKRQRFFGWVAKAWHRLEHLFHQNKSTVNAPPTSVDSGSLPSRALNPTELNRQQVQSSLSSPTSPTNHPISNAPAHLKTTTSTKGSTTTADLLQSQKVASNNPEETAKRKDRVLYALNALSQILKVATAATVAFPHAQAAVGGIGIVVDLAKAKSQNEADRQAIKRNLEEARKRLDLCKNIETPSVEMTNRIVELQKNLIANIDSIDDAINESWWRRLTEGDAQEMMKHYGKLSSILNIFITETIIDVYNRVELLSVITAQINSVIKENSKAITQLRADEKFKQLERATNVAYDAAPKSNLRRSCTPQTREQILLDLMSWATNDTNMMVYWLSGMAGTGKTTIAYTFCNLLQKAGLLCSSFFCSRAVVTSRNTSDVLPSIAFHLASYSQQFAESLFEILQEHNNINIQQKILEKQFHELILRPAKEASLKSGTLKLCVVVYDGLDEADNVEEVGKLVALFLKNAGDLPFKIFISSRCDNFIKSEFENETTTHAALLLHDVEQSLVKADIQLYIREHLEKPPNLVSKSDIDTLVEHSGTLFVHAAVVCSFIEGAKKGEIETHLQAVLNSSSKPIPGTKKKPYKLLDEIYTQILSDAMNDSEDIWNILLVILTTQNPITIPGITSVLGVKKYRVTNVTTSLHAVLTGSDEGDHPVTIFHASFWDYLNDGLRGENFCKLILVPHKDLTIRCLEIMKEALITDNICVVENKEIAKSDVKISKIRNCISEALEYACTSWIHHLMALDEQGLASCEKDTLHFFNTLVLWWIECMAWLGKLEDLVRSLQAIELAQHWSLDLRSAAIDARRCVLQCFDVICDFPLEVYHSAVVWLPKRSRISQWSHWEDWKIICGIAGVWDACESTIVGHKNSVTSVCFSHDGKKIVSGSLDCTIQIWNAETGDEERKLEGHSGSVQSVAISHDGKRVVSGSLDKTVCIWNADTGTEERKLEGHSNWVRSVAISHDGKRVVSGSLDKTVRIWNADTGAEERKLEDLSDQVVSVAISHNGRKITIKYLFGHTQIWTVEADEVETITYSTPDPQPEMKSSLSSCSITYTSQFVWISCTQHSN</sequence>
<dbReference type="SUPFAM" id="SSF52540">
    <property type="entry name" value="P-loop containing nucleoside triphosphate hydrolases"/>
    <property type="match status" value="1"/>
</dbReference>
<evidence type="ECO:0000256" key="5">
    <source>
        <dbReference type="SAM" id="MobiDB-lite"/>
    </source>
</evidence>
<evidence type="ECO:0000256" key="3">
    <source>
        <dbReference type="PROSITE-ProRule" id="PRU00221"/>
    </source>
</evidence>
<feature type="repeat" description="WD" evidence="3">
    <location>
        <begin position="924"/>
        <end position="965"/>
    </location>
</feature>
<keyword evidence="2" id="KW-0677">Repeat</keyword>
<feature type="repeat" description="WD" evidence="3">
    <location>
        <begin position="966"/>
        <end position="1007"/>
    </location>
</feature>
<dbReference type="InterPro" id="IPR001680">
    <property type="entry name" value="WD40_rpt"/>
</dbReference>
<feature type="compositionally biased region" description="Polar residues" evidence="5">
    <location>
        <begin position="113"/>
        <end position="127"/>
    </location>
</feature>